<feature type="region of interest" description="Disordered" evidence="1">
    <location>
        <begin position="1"/>
        <end position="46"/>
    </location>
</feature>
<feature type="transmembrane region" description="Helical" evidence="2">
    <location>
        <begin position="154"/>
        <end position="174"/>
    </location>
</feature>
<dbReference type="AlphaFoldDB" id="A0ABC8UNJ7"/>
<gene>
    <name evidence="3" type="ORF">ILEXP_LOCUS52841</name>
</gene>
<keyword evidence="4" id="KW-1185">Reference proteome</keyword>
<keyword evidence="2" id="KW-1133">Transmembrane helix</keyword>
<feature type="compositionally biased region" description="Basic and acidic residues" evidence="1">
    <location>
        <begin position="1"/>
        <end position="30"/>
    </location>
</feature>
<protein>
    <submittedName>
        <fullName evidence="3">Uncharacterized protein</fullName>
    </submittedName>
</protein>
<proteinExistence type="predicted"/>
<evidence type="ECO:0000256" key="2">
    <source>
        <dbReference type="SAM" id="Phobius"/>
    </source>
</evidence>
<evidence type="ECO:0000256" key="1">
    <source>
        <dbReference type="SAM" id="MobiDB-lite"/>
    </source>
</evidence>
<evidence type="ECO:0000313" key="3">
    <source>
        <dbReference type="EMBL" id="CAK9182626.1"/>
    </source>
</evidence>
<name>A0ABC8UNJ7_9AQUA</name>
<reference evidence="3 4" key="1">
    <citation type="submission" date="2024-02" db="EMBL/GenBank/DDBJ databases">
        <authorList>
            <person name="Vignale AGUSTIN F."/>
            <person name="Sosa J E."/>
            <person name="Modenutti C."/>
        </authorList>
    </citation>
    <scope>NUCLEOTIDE SEQUENCE [LARGE SCALE GENOMIC DNA]</scope>
</reference>
<keyword evidence="2" id="KW-0472">Membrane</keyword>
<comment type="caution">
    <text evidence="3">The sequence shown here is derived from an EMBL/GenBank/DDBJ whole genome shotgun (WGS) entry which is preliminary data.</text>
</comment>
<evidence type="ECO:0000313" key="4">
    <source>
        <dbReference type="Proteomes" id="UP001642360"/>
    </source>
</evidence>
<keyword evidence="2" id="KW-0812">Transmembrane</keyword>
<accession>A0ABC8UNJ7</accession>
<sequence>MDDECGLHHTTEPLDKGFYSEDELTSRGDEGGVNDSQELDSDTEQRQELSEVGLFRGLVGTRLCSDSSPATFALSMRLLTCLSDLTLPIRSAFPSALIRWSISSMAALLITYFSSAHSSRLISPLLLSAGSSQLNHSAQAIGSLGSKYQLNYTLLQLLFNAAYTPVAFFWLTMLF</sequence>
<dbReference type="EMBL" id="CAUOFW020008391">
    <property type="protein sequence ID" value="CAK9182626.1"/>
    <property type="molecule type" value="Genomic_DNA"/>
</dbReference>
<dbReference type="Proteomes" id="UP001642360">
    <property type="component" value="Unassembled WGS sequence"/>
</dbReference>
<organism evidence="3 4">
    <name type="scientific">Ilex paraguariensis</name>
    <name type="common">yerba mate</name>
    <dbReference type="NCBI Taxonomy" id="185542"/>
    <lineage>
        <taxon>Eukaryota</taxon>
        <taxon>Viridiplantae</taxon>
        <taxon>Streptophyta</taxon>
        <taxon>Embryophyta</taxon>
        <taxon>Tracheophyta</taxon>
        <taxon>Spermatophyta</taxon>
        <taxon>Magnoliopsida</taxon>
        <taxon>eudicotyledons</taxon>
        <taxon>Gunneridae</taxon>
        <taxon>Pentapetalae</taxon>
        <taxon>asterids</taxon>
        <taxon>campanulids</taxon>
        <taxon>Aquifoliales</taxon>
        <taxon>Aquifoliaceae</taxon>
        <taxon>Ilex</taxon>
    </lineage>
</organism>